<dbReference type="InterPro" id="IPR000719">
    <property type="entry name" value="Prot_kinase_dom"/>
</dbReference>
<proteinExistence type="predicted"/>
<dbReference type="PROSITE" id="PS50011">
    <property type="entry name" value="PROTEIN_KINASE_DOM"/>
    <property type="match status" value="1"/>
</dbReference>
<dbReference type="PANTHER" id="PTHR24356:SF1">
    <property type="entry name" value="SERINE_THREONINE-PROTEIN KINASE GREATWALL"/>
    <property type="match status" value="1"/>
</dbReference>
<keyword evidence="7 11" id="KW-0067">ATP-binding</keyword>
<dbReference type="GO" id="GO:0004674">
    <property type="term" value="F:protein serine/threonine kinase activity"/>
    <property type="evidence" value="ECO:0007669"/>
    <property type="project" value="UniProtKB-KW"/>
</dbReference>
<dbReference type="InterPro" id="IPR011009">
    <property type="entry name" value="Kinase-like_dom_sf"/>
</dbReference>
<reference evidence="13" key="1">
    <citation type="submission" date="2022-01" db="EMBL/GenBank/DDBJ databases">
        <title>Genome Sequence Resource for Two Populations of Ditylenchus destructor, the Migratory Endoparasitic Phytonematode.</title>
        <authorList>
            <person name="Zhang H."/>
            <person name="Lin R."/>
            <person name="Xie B."/>
        </authorList>
    </citation>
    <scope>NUCLEOTIDE SEQUENCE</scope>
    <source>
        <strain evidence="13">BazhouSP</strain>
    </source>
</reference>
<dbReference type="GO" id="GO:0005524">
    <property type="term" value="F:ATP binding"/>
    <property type="evidence" value="ECO:0007669"/>
    <property type="project" value="UniProtKB-UniRule"/>
</dbReference>
<evidence type="ECO:0000313" key="13">
    <source>
        <dbReference type="EMBL" id="KAI1695989.1"/>
    </source>
</evidence>
<evidence type="ECO:0000256" key="7">
    <source>
        <dbReference type="ARBA" id="ARBA00022840"/>
    </source>
</evidence>
<sequence length="342" mass="39705">MAALPQELRVEEGHARTCVLAKFGIQRCPKIYDNVIEHLGKGHFGSVALVELPSRRFAVKKIGKAQLAKDKSALLLLKNEIEAGMACDNPFVVKMYDYYEDKDNVCLVFELLIESLKSRFGQLLHGIPEDFARYYVAQAFLALNHLHSKGYTHNDVWIENFLLDKQGFLKLIDFGFAFKLEDFKDPIKRKEYIGIENSMPFRGWYYNRAPERIELKEYGPSSDFWALGLLTYRLAFAKEAFNAIPAKEKETEEEKIARWQKEETMILTADYEWPESAKVSDNMRNFISSLLVVDPKKRLGHANPDEIKNHVWFTSVNFDWEALVRKDVNCFREYLQVSEIPN</sequence>
<feature type="binding site" evidence="11">
    <location>
        <position position="61"/>
    </location>
    <ligand>
        <name>ATP</name>
        <dbReference type="ChEBI" id="CHEBI:30616"/>
    </ligand>
</feature>
<dbReference type="Gene3D" id="1.10.510.10">
    <property type="entry name" value="Transferase(Phosphotransferase) domain 1"/>
    <property type="match status" value="1"/>
</dbReference>
<dbReference type="Pfam" id="PF00069">
    <property type="entry name" value="Pkinase"/>
    <property type="match status" value="1"/>
</dbReference>
<evidence type="ECO:0000259" key="12">
    <source>
        <dbReference type="PROSITE" id="PS50011"/>
    </source>
</evidence>
<dbReference type="AlphaFoldDB" id="A0AAD4QX97"/>
<dbReference type="PANTHER" id="PTHR24356">
    <property type="entry name" value="SERINE/THREONINE-PROTEIN KINASE"/>
    <property type="match status" value="1"/>
</dbReference>
<evidence type="ECO:0000256" key="8">
    <source>
        <dbReference type="ARBA" id="ARBA00033099"/>
    </source>
</evidence>
<evidence type="ECO:0000256" key="9">
    <source>
        <dbReference type="ARBA" id="ARBA00047899"/>
    </source>
</evidence>
<accession>A0AAD4QX97</accession>
<evidence type="ECO:0000256" key="3">
    <source>
        <dbReference type="ARBA" id="ARBA00022527"/>
    </source>
</evidence>
<comment type="catalytic activity">
    <reaction evidence="9">
        <text>L-threonyl-[protein] + ATP = O-phospho-L-threonyl-[protein] + ADP + H(+)</text>
        <dbReference type="Rhea" id="RHEA:46608"/>
        <dbReference type="Rhea" id="RHEA-COMP:11060"/>
        <dbReference type="Rhea" id="RHEA-COMP:11605"/>
        <dbReference type="ChEBI" id="CHEBI:15378"/>
        <dbReference type="ChEBI" id="CHEBI:30013"/>
        <dbReference type="ChEBI" id="CHEBI:30616"/>
        <dbReference type="ChEBI" id="CHEBI:61977"/>
        <dbReference type="ChEBI" id="CHEBI:456216"/>
        <dbReference type="EC" id="2.7.11.1"/>
    </reaction>
</comment>
<dbReference type="PROSITE" id="PS00107">
    <property type="entry name" value="PROTEIN_KINASE_ATP"/>
    <property type="match status" value="1"/>
</dbReference>
<dbReference type="InterPro" id="IPR017441">
    <property type="entry name" value="Protein_kinase_ATP_BS"/>
</dbReference>
<dbReference type="EC" id="2.7.11.1" evidence="1"/>
<keyword evidence="14" id="KW-1185">Reference proteome</keyword>
<evidence type="ECO:0000256" key="4">
    <source>
        <dbReference type="ARBA" id="ARBA00022679"/>
    </source>
</evidence>
<comment type="catalytic activity">
    <reaction evidence="10">
        <text>L-seryl-[protein] + ATP = O-phospho-L-seryl-[protein] + ADP + H(+)</text>
        <dbReference type="Rhea" id="RHEA:17989"/>
        <dbReference type="Rhea" id="RHEA-COMP:9863"/>
        <dbReference type="Rhea" id="RHEA-COMP:11604"/>
        <dbReference type="ChEBI" id="CHEBI:15378"/>
        <dbReference type="ChEBI" id="CHEBI:29999"/>
        <dbReference type="ChEBI" id="CHEBI:30616"/>
        <dbReference type="ChEBI" id="CHEBI:83421"/>
        <dbReference type="ChEBI" id="CHEBI:456216"/>
        <dbReference type="EC" id="2.7.11.1"/>
    </reaction>
</comment>
<evidence type="ECO:0000256" key="5">
    <source>
        <dbReference type="ARBA" id="ARBA00022741"/>
    </source>
</evidence>
<evidence type="ECO:0000256" key="1">
    <source>
        <dbReference type="ARBA" id="ARBA00012513"/>
    </source>
</evidence>
<dbReference type="GO" id="GO:0035556">
    <property type="term" value="P:intracellular signal transduction"/>
    <property type="evidence" value="ECO:0007669"/>
    <property type="project" value="TreeGrafter"/>
</dbReference>
<dbReference type="EMBL" id="JAKKPZ010000358">
    <property type="protein sequence ID" value="KAI1695989.1"/>
    <property type="molecule type" value="Genomic_DNA"/>
</dbReference>
<keyword evidence="5 11" id="KW-0547">Nucleotide-binding</keyword>
<feature type="domain" description="Protein kinase" evidence="12">
    <location>
        <begin position="33"/>
        <end position="313"/>
    </location>
</feature>
<dbReference type="Proteomes" id="UP001201812">
    <property type="component" value="Unassembled WGS sequence"/>
</dbReference>
<evidence type="ECO:0000256" key="11">
    <source>
        <dbReference type="PROSITE-ProRule" id="PRU10141"/>
    </source>
</evidence>
<evidence type="ECO:0000256" key="2">
    <source>
        <dbReference type="ARBA" id="ARBA00022148"/>
    </source>
</evidence>
<protein>
    <recommendedName>
        <fullName evidence="2">Serine/threonine-protein kinase greatwall</fullName>
        <ecNumber evidence="1">2.7.11.1</ecNumber>
    </recommendedName>
    <alternativeName>
        <fullName evidence="8">Microtubule-associated serine/threonine-protein kinase-like</fullName>
    </alternativeName>
</protein>
<comment type="caution">
    <text evidence="13">The sequence shown here is derived from an EMBL/GenBank/DDBJ whole genome shotgun (WGS) entry which is preliminary data.</text>
</comment>
<name>A0AAD4QX97_9BILA</name>
<keyword evidence="6 13" id="KW-0418">Kinase</keyword>
<gene>
    <name evidence="13" type="ORF">DdX_19280</name>
</gene>
<dbReference type="Gene3D" id="3.30.200.20">
    <property type="entry name" value="Phosphorylase Kinase, domain 1"/>
    <property type="match status" value="1"/>
</dbReference>
<organism evidence="13 14">
    <name type="scientific">Ditylenchus destructor</name>
    <dbReference type="NCBI Taxonomy" id="166010"/>
    <lineage>
        <taxon>Eukaryota</taxon>
        <taxon>Metazoa</taxon>
        <taxon>Ecdysozoa</taxon>
        <taxon>Nematoda</taxon>
        <taxon>Chromadorea</taxon>
        <taxon>Rhabditida</taxon>
        <taxon>Tylenchina</taxon>
        <taxon>Tylenchomorpha</taxon>
        <taxon>Sphaerularioidea</taxon>
        <taxon>Anguinidae</taxon>
        <taxon>Anguininae</taxon>
        <taxon>Ditylenchus</taxon>
    </lineage>
</organism>
<dbReference type="InterPro" id="IPR050236">
    <property type="entry name" value="Ser_Thr_kinase_AGC"/>
</dbReference>
<evidence type="ECO:0000313" key="14">
    <source>
        <dbReference type="Proteomes" id="UP001201812"/>
    </source>
</evidence>
<evidence type="ECO:0000256" key="10">
    <source>
        <dbReference type="ARBA" id="ARBA00048679"/>
    </source>
</evidence>
<dbReference type="SUPFAM" id="SSF56112">
    <property type="entry name" value="Protein kinase-like (PK-like)"/>
    <property type="match status" value="1"/>
</dbReference>
<keyword evidence="4" id="KW-0808">Transferase</keyword>
<keyword evidence="3" id="KW-0723">Serine/threonine-protein kinase</keyword>
<evidence type="ECO:0000256" key="6">
    <source>
        <dbReference type="ARBA" id="ARBA00022777"/>
    </source>
</evidence>